<evidence type="ECO:0000313" key="2">
    <source>
        <dbReference type="EMBL" id="KII73915.1"/>
    </source>
</evidence>
<comment type="caution">
    <text evidence="2">The sequence shown here is derived from an EMBL/GenBank/DDBJ whole genome shotgun (WGS) entry which is preliminary data.</text>
</comment>
<dbReference type="Proteomes" id="UP000031668">
    <property type="component" value="Unassembled WGS sequence"/>
</dbReference>
<keyword evidence="1" id="KW-0812">Transmembrane</keyword>
<name>A0A0C2NC59_THEKT</name>
<keyword evidence="1" id="KW-1133">Transmembrane helix</keyword>
<proteinExistence type="predicted"/>
<evidence type="ECO:0000256" key="1">
    <source>
        <dbReference type="SAM" id="Phobius"/>
    </source>
</evidence>
<protein>
    <submittedName>
        <fullName evidence="2">Uncharacterized protein</fullName>
    </submittedName>
</protein>
<dbReference type="AlphaFoldDB" id="A0A0C2NC59"/>
<feature type="transmembrane region" description="Helical" evidence="1">
    <location>
        <begin position="44"/>
        <end position="65"/>
    </location>
</feature>
<dbReference type="EMBL" id="JWZT01000607">
    <property type="protein sequence ID" value="KII73915.1"/>
    <property type="molecule type" value="Genomic_DNA"/>
</dbReference>
<keyword evidence="1" id="KW-0472">Membrane</keyword>
<gene>
    <name evidence="2" type="ORF">RF11_15617</name>
</gene>
<sequence>MIKVQTLLDIIRFSTNFLNSRGRGILLFLILTTKHLLRQRFLRLFLKVKLFCHKLIVMMFINYLLDITADHLHTVIFSIFLPYIYPMQIVLRFAIIISSCAGARSNLKSFKFTFSNKIWTQFPSMRSS</sequence>
<organism evidence="2 3">
    <name type="scientific">Thelohanellus kitauei</name>
    <name type="common">Myxosporean</name>
    <dbReference type="NCBI Taxonomy" id="669202"/>
    <lineage>
        <taxon>Eukaryota</taxon>
        <taxon>Metazoa</taxon>
        <taxon>Cnidaria</taxon>
        <taxon>Myxozoa</taxon>
        <taxon>Myxosporea</taxon>
        <taxon>Bivalvulida</taxon>
        <taxon>Platysporina</taxon>
        <taxon>Myxobolidae</taxon>
        <taxon>Thelohanellus</taxon>
    </lineage>
</organism>
<accession>A0A0C2NC59</accession>
<reference evidence="2 3" key="1">
    <citation type="journal article" date="2014" name="Genome Biol. Evol.">
        <title>The genome of the myxosporean Thelohanellus kitauei shows adaptations to nutrient acquisition within its fish host.</title>
        <authorList>
            <person name="Yang Y."/>
            <person name="Xiong J."/>
            <person name="Zhou Z."/>
            <person name="Huo F."/>
            <person name="Miao W."/>
            <person name="Ran C."/>
            <person name="Liu Y."/>
            <person name="Zhang J."/>
            <person name="Feng J."/>
            <person name="Wang M."/>
            <person name="Wang M."/>
            <person name="Wang L."/>
            <person name="Yao B."/>
        </authorList>
    </citation>
    <scope>NUCLEOTIDE SEQUENCE [LARGE SCALE GENOMIC DNA]</scope>
    <source>
        <strain evidence="2">Wuqing</strain>
    </source>
</reference>
<feature type="transmembrane region" description="Helical" evidence="1">
    <location>
        <begin position="85"/>
        <end position="103"/>
    </location>
</feature>
<keyword evidence="3" id="KW-1185">Reference proteome</keyword>
<evidence type="ECO:0000313" key="3">
    <source>
        <dbReference type="Proteomes" id="UP000031668"/>
    </source>
</evidence>